<gene>
    <name evidence="1" type="ORF">B9W14_02765</name>
</gene>
<proteinExistence type="predicted"/>
<reference evidence="2" key="1">
    <citation type="submission" date="2017-04" db="EMBL/GenBank/DDBJ databases">
        <authorList>
            <person name="Song Y."/>
            <person name="Cho B.-K."/>
        </authorList>
    </citation>
    <scope>NUCLEOTIDE SEQUENCE [LARGE SCALE GENOMIC DNA]</scope>
    <source>
        <strain evidence="2">SL1</strain>
    </source>
</reference>
<evidence type="ECO:0000313" key="2">
    <source>
        <dbReference type="Proteomes" id="UP000244910"/>
    </source>
</evidence>
<organism evidence="1 2">
    <name type="scientific">Clostridium drakei</name>
    <dbReference type="NCBI Taxonomy" id="332101"/>
    <lineage>
        <taxon>Bacteria</taxon>
        <taxon>Bacillati</taxon>
        <taxon>Bacillota</taxon>
        <taxon>Clostridia</taxon>
        <taxon>Eubacteriales</taxon>
        <taxon>Clostridiaceae</taxon>
        <taxon>Clostridium</taxon>
    </lineage>
</organism>
<dbReference type="RefSeq" id="WP_032078979.1">
    <property type="nucleotide sequence ID" value="NZ_CP020953.1"/>
</dbReference>
<dbReference type="EMBL" id="CP020953">
    <property type="protein sequence ID" value="AWI03455.1"/>
    <property type="molecule type" value="Genomic_DNA"/>
</dbReference>
<dbReference type="KEGG" id="cdrk:B9W14_02765"/>
<evidence type="ECO:0000313" key="1">
    <source>
        <dbReference type="EMBL" id="AWI03455.1"/>
    </source>
</evidence>
<accession>A0A2U8DLX8</accession>
<keyword evidence="2" id="KW-1185">Reference proteome</keyword>
<dbReference type="Proteomes" id="UP000244910">
    <property type="component" value="Chromosome"/>
</dbReference>
<protein>
    <submittedName>
        <fullName evidence="1">Uncharacterized protein</fullName>
    </submittedName>
</protein>
<name>A0A2U8DLX8_9CLOT</name>
<dbReference type="AlphaFoldDB" id="A0A2U8DLX8"/>
<dbReference type="OrthoDB" id="2339832at2"/>
<sequence length="106" mass="12429">MYIKYDEYELLELFNSEPISIGSIEEGELIYSNKDNQGFSITLFINVYAQLAELTLSYKENIIFNCKLKKVVSINKSDRDMIINSEDEKKIRVKFYPQMGVELLEE</sequence>